<comment type="subcellular location">
    <subcellularLocation>
        <location evidence="3">Secreted</location>
    </subcellularLocation>
    <subcellularLocation>
        <location evidence="3">Bacterial flagellum</location>
    </subcellularLocation>
</comment>
<dbReference type="InterPro" id="IPR001029">
    <property type="entry name" value="Flagellin_N"/>
</dbReference>
<dbReference type="PRINTS" id="PR00207">
    <property type="entry name" value="FLAGELLIN"/>
</dbReference>
<dbReference type="Proteomes" id="UP000524246">
    <property type="component" value="Unassembled WGS sequence"/>
</dbReference>
<keyword evidence="2 3" id="KW-0975">Bacterial flagellum</keyword>
<dbReference type="Gene3D" id="1.20.1330.10">
    <property type="entry name" value="f41 fragment of flagellin, N-terminal domain"/>
    <property type="match status" value="1"/>
</dbReference>
<dbReference type="Gene3D" id="6.10.10.10">
    <property type="entry name" value="Flagellar export chaperone, C-terminal domain"/>
    <property type="match status" value="1"/>
</dbReference>
<dbReference type="Pfam" id="PF00669">
    <property type="entry name" value="Flagellin_N"/>
    <property type="match status" value="1"/>
</dbReference>
<feature type="domain" description="Flagellin C-terminal" evidence="5">
    <location>
        <begin position="200"/>
        <end position="277"/>
    </location>
</feature>
<evidence type="ECO:0000256" key="1">
    <source>
        <dbReference type="ARBA" id="ARBA00005709"/>
    </source>
</evidence>
<protein>
    <recommendedName>
        <fullName evidence="3">Flagellin</fullName>
    </recommendedName>
</protein>
<dbReference type="AlphaFoldDB" id="A0A7X9FQ35"/>
<dbReference type="PANTHER" id="PTHR42792">
    <property type="entry name" value="FLAGELLIN"/>
    <property type="match status" value="1"/>
</dbReference>
<evidence type="ECO:0000259" key="5">
    <source>
        <dbReference type="Pfam" id="PF00700"/>
    </source>
</evidence>
<keyword evidence="6" id="KW-0969">Cilium</keyword>
<evidence type="ECO:0000256" key="3">
    <source>
        <dbReference type="RuleBase" id="RU362073"/>
    </source>
</evidence>
<organism evidence="6 7">
    <name type="scientific">SAR324 cluster bacterium</name>
    <dbReference type="NCBI Taxonomy" id="2024889"/>
    <lineage>
        <taxon>Bacteria</taxon>
        <taxon>Deltaproteobacteria</taxon>
        <taxon>SAR324 cluster</taxon>
    </lineage>
</organism>
<evidence type="ECO:0000256" key="2">
    <source>
        <dbReference type="ARBA" id="ARBA00023143"/>
    </source>
</evidence>
<keyword evidence="6" id="KW-0282">Flagellum</keyword>
<sequence length="286" mass="29642">MAISLQTNVASLEISNKLNKTSESISDTFGRLSSGLRITRPGDDPAGAQIADTLKAQAKLASAAMMNANTAISFTSIADSALSGVSDMLTRMAELAEQSANGVYANSQRSALSNEFVALGSEIQRIAKTTQFNGVSLLSNSQTVTIQVGIDGTTLSRVDLAPITGTLNALGLAASGSDSLTYSILGTTEANSYSASRAALDAVTGALNSLNATRGSIGATESLLKTAINYLQVSREQFSAAESRIRDADIASEVSSMVRQQVLQQAQSAVLSQANQQVALALTLLQ</sequence>
<evidence type="ECO:0000313" key="7">
    <source>
        <dbReference type="Proteomes" id="UP000524246"/>
    </source>
</evidence>
<evidence type="ECO:0000259" key="4">
    <source>
        <dbReference type="Pfam" id="PF00669"/>
    </source>
</evidence>
<dbReference type="GO" id="GO:0009288">
    <property type="term" value="C:bacterial-type flagellum"/>
    <property type="evidence" value="ECO:0007669"/>
    <property type="project" value="UniProtKB-SubCell"/>
</dbReference>
<name>A0A7X9FQ35_9DELT</name>
<proteinExistence type="inferred from homology"/>
<comment type="caution">
    <text evidence="6">The sequence shown here is derived from an EMBL/GenBank/DDBJ whole genome shotgun (WGS) entry which is preliminary data.</text>
</comment>
<dbReference type="InterPro" id="IPR001492">
    <property type="entry name" value="Flagellin"/>
</dbReference>
<dbReference type="SUPFAM" id="SSF64518">
    <property type="entry name" value="Phase 1 flagellin"/>
    <property type="match status" value="1"/>
</dbReference>
<dbReference type="InterPro" id="IPR046358">
    <property type="entry name" value="Flagellin_C"/>
</dbReference>
<dbReference type="GO" id="GO:0005576">
    <property type="term" value="C:extracellular region"/>
    <property type="evidence" value="ECO:0007669"/>
    <property type="project" value="UniProtKB-SubCell"/>
</dbReference>
<evidence type="ECO:0000313" key="6">
    <source>
        <dbReference type="EMBL" id="NMC62164.1"/>
    </source>
</evidence>
<comment type="function">
    <text evidence="3">Flagellin is the subunit protein which polymerizes to form the filaments of bacterial flagella.</text>
</comment>
<feature type="domain" description="Flagellin N-terminal" evidence="4">
    <location>
        <begin position="7"/>
        <end position="143"/>
    </location>
</feature>
<keyword evidence="3" id="KW-0964">Secreted</keyword>
<accession>A0A7X9FQ35</accession>
<dbReference type="PANTHER" id="PTHR42792:SF2">
    <property type="entry name" value="FLAGELLIN"/>
    <property type="match status" value="1"/>
</dbReference>
<dbReference type="GO" id="GO:0005198">
    <property type="term" value="F:structural molecule activity"/>
    <property type="evidence" value="ECO:0007669"/>
    <property type="project" value="UniProtKB-UniRule"/>
</dbReference>
<dbReference type="Pfam" id="PF00700">
    <property type="entry name" value="Flagellin_C"/>
    <property type="match status" value="1"/>
</dbReference>
<comment type="similarity">
    <text evidence="1 3">Belongs to the bacterial flagellin family.</text>
</comment>
<reference evidence="6 7" key="1">
    <citation type="journal article" date="2020" name="Biotechnol. Biofuels">
        <title>New insights from the biogas microbiome by comprehensive genome-resolved metagenomics of nearly 1600 species originating from multiple anaerobic digesters.</title>
        <authorList>
            <person name="Campanaro S."/>
            <person name="Treu L."/>
            <person name="Rodriguez-R L.M."/>
            <person name="Kovalovszki A."/>
            <person name="Ziels R.M."/>
            <person name="Maus I."/>
            <person name="Zhu X."/>
            <person name="Kougias P.G."/>
            <person name="Basile A."/>
            <person name="Luo G."/>
            <person name="Schluter A."/>
            <person name="Konstantinidis K.T."/>
            <person name="Angelidaki I."/>
        </authorList>
    </citation>
    <scope>NUCLEOTIDE SEQUENCE [LARGE SCALE GENOMIC DNA]</scope>
    <source>
        <strain evidence="6">AS27yjCOA_65</strain>
    </source>
</reference>
<dbReference type="InterPro" id="IPR042187">
    <property type="entry name" value="Flagellin_C_sub2"/>
</dbReference>
<keyword evidence="6" id="KW-0966">Cell projection</keyword>
<dbReference type="EMBL" id="JAAZON010000127">
    <property type="protein sequence ID" value="NMC62164.1"/>
    <property type="molecule type" value="Genomic_DNA"/>
</dbReference>
<gene>
    <name evidence="6" type="ORF">GYA55_03255</name>
</gene>